<dbReference type="Proteomes" id="UP000641137">
    <property type="component" value="Unassembled WGS sequence"/>
</dbReference>
<gene>
    <name evidence="2" type="ORF">GCM10010136_06340</name>
</gene>
<organism evidence="2 3">
    <name type="scientific">Limoniibacter endophyticus</name>
    <dbReference type="NCBI Taxonomy" id="1565040"/>
    <lineage>
        <taxon>Bacteria</taxon>
        <taxon>Pseudomonadati</taxon>
        <taxon>Pseudomonadota</taxon>
        <taxon>Alphaproteobacteria</taxon>
        <taxon>Hyphomicrobiales</taxon>
        <taxon>Bartonellaceae</taxon>
        <taxon>Limoniibacter</taxon>
    </lineage>
</organism>
<dbReference type="GO" id="GO:0016747">
    <property type="term" value="F:acyltransferase activity, transferring groups other than amino-acyl groups"/>
    <property type="evidence" value="ECO:0007669"/>
    <property type="project" value="InterPro"/>
</dbReference>
<keyword evidence="3" id="KW-1185">Reference proteome</keyword>
<dbReference type="InterPro" id="IPR016181">
    <property type="entry name" value="Acyl_CoA_acyltransferase"/>
</dbReference>
<proteinExistence type="predicted"/>
<dbReference type="CDD" id="cd04301">
    <property type="entry name" value="NAT_SF"/>
    <property type="match status" value="1"/>
</dbReference>
<evidence type="ECO:0000313" key="3">
    <source>
        <dbReference type="Proteomes" id="UP000641137"/>
    </source>
</evidence>
<reference evidence="2" key="2">
    <citation type="submission" date="2020-09" db="EMBL/GenBank/DDBJ databases">
        <authorList>
            <person name="Sun Q."/>
            <person name="Kim S."/>
        </authorList>
    </citation>
    <scope>NUCLEOTIDE SEQUENCE</scope>
    <source>
        <strain evidence="2">KCTC 42097</strain>
    </source>
</reference>
<dbReference type="RefSeq" id="WP_189487859.1">
    <property type="nucleotide sequence ID" value="NZ_BMZO01000002.1"/>
</dbReference>
<protein>
    <submittedName>
        <fullName evidence="2">N-acetyltransferase</fullName>
    </submittedName>
</protein>
<name>A0A8J3DFI6_9HYPH</name>
<comment type="caution">
    <text evidence="2">The sequence shown here is derived from an EMBL/GenBank/DDBJ whole genome shotgun (WGS) entry which is preliminary data.</text>
</comment>
<accession>A0A8J3DFI6</accession>
<dbReference type="Gene3D" id="3.40.630.30">
    <property type="match status" value="1"/>
</dbReference>
<dbReference type="Pfam" id="PF13508">
    <property type="entry name" value="Acetyltransf_7"/>
    <property type="match status" value="1"/>
</dbReference>
<dbReference type="InterPro" id="IPR000182">
    <property type="entry name" value="GNAT_dom"/>
</dbReference>
<feature type="domain" description="N-acetyltransferase" evidence="1">
    <location>
        <begin position="18"/>
        <end position="171"/>
    </location>
</feature>
<evidence type="ECO:0000259" key="1">
    <source>
        <dbReference type="PROSITE" id="PS51186"/>
    </source>
</evidence>
<reference evidence="2" key="1">
    <citation type="journal article" date="2014" name="Int. J. Syst. Evol. Microbiol.">
        <title>Complete genome sequence of Corynebacterium casei LMG S-19264T (=DSM 44701T), isolated from a smear-ripened cheese.</title>
        <authorList>
            <consortium name="US DOE Joint Genome Institute (JGI-PGF)"/>
            <person name="Walter F."/>
            <person name="Albersmeier A."/>
            <person name="Kalinowski J."/>
            <person name="Ruckert C."/>
        </authorList>
    </citation>
    <scope>NUCLEOTIDE SEQUENCE</scope>
    <source>
        <strain evidence="2">KCTC 42097</strain>
    </source>
</reference>
<sequence>MTTLTEQTAPVNFNNDAVLIRQETAGDVDAREALLDRAMGAKRTRKSSEKLRRGRLPAEGLALSAVNGAGRLVGTVRLWHVTAKGAHGRSLLLLGPLAVEAEVKGAGIGSLLMRHAITLAAQFGHDAIILVGDASYYSRFGFSAELTGNLAMPGPFERSRFQALELTKDALSGVHGVLRACGHRSQSLKPMAGRRAA</sequence>
<dbReference type="EMBL" id="BMZO01000002">
    <property type="protein sequence ID" value="GHC64407.1"/>
    <property type="molecule type" value="Genomic_DNA"/>
</dbReference>
<dbReference type="AlphaFoldDB" id="A0A8J3DFI6"/>
<dbReference type="SUPFAM" id="SSF55729">
    <property type="entry name" value="Acyl-CoA N-acyltransferases (Nat)"/>
    <property type="match status" value="1"/>
</dbReference>
<dbReference type="PROSITE" id="PS51186">
    <property type="entry name" value="GNAT"/>
    <property type="match status" value="1"/>
</dbReference>
<evidence type="ECO:0000313" key="2">
    <source>
        <dbReference type="EMBL" id="GHC64407.1"/>
    </source>
</evidence>